<organism evidence="3 4">
    <name type="scientific">Neohortaea acidophila</name>
    <dbReference type="NCBI Taxonomy" id="245834"/>
    <lineage>
        <taxon>Eukaryota</taxon>
        <taxon>Fungi</taxon>
        <taxon>Dikarya</taxon>
        <taxon>Ascomycota</taxon>
        <taxon>Pezizomycotina</taxon>
        <taxon>Dothideomycetes</taxon>
        <taxon>Dothideomycetidae</taxon>
        <taxon>Mycosphaerellales</taxon>
        <taxon>Teratosphaeriaceae</taxon>
        <taxon>Neohortaea</taxon>
    </lineage>
</organism>
<keyword evidence="1" id="KW-1133">Transmembrane helix</keyword>
<dbReference type="GeneID" id="54471137"/>
<keyword evidence="1" id="KW-0812">Transmembrane</keyword>
<dbReference type="AlphaFoldDB" id="A0A6A6Q6J8"/>
<protein>
    <submittedName>
        <fullName evidence="3">Uncharacterized protein</fullName>
    </submittedName>
</protein>
<keyword evidence="1" id="KW-0472">Membrane</keyword>
<keyword evidence="4" id="KW-1185">Reference proteome</keyword>
<dbReference type="PANTHER" id="PTHR36854:SF1">
    <property type="entry name" value="TRANSMEMBRANE PROTEIN"/>
    <property type="match status" value="1"/>
</dbReference>
<sequence>MAGRNRQLVCLLFFLSLFSLSLAASPTLFCKCTCFTNSTIIPLTQQSPNSDATTPTTRSCNDCTKRFCLDYNLPICASATEDDVLTKCFQRDSTKDEAIVLIFIFATLGLLAWAAVKPWVVKWRAGNGRARASYLPVPGPG</sequence>
<evidence type="ECO:0000313" key="4">
    <source>
        <dbReference type="Proteomes" id="UP000799767"/>
    </source>
</evidence>
<proteinExistence type="predicted"/>
<dbReference type="PANTHER" id="PTHR36854">
    <property type="entry name" value="CHROMOSOME 9, WHOLE GENOME SHOTGUN SEQUENCE"/>
    <property type="match status" value="1"/>
</dbReference>
<evidence type="ECO:0000256" key="2">
    <source>
        <dbReference type="SAM" id="SignalP"/>
    </source>
</evidence>
<reference evidence="3" key="1">
    <citation type="journal article" date="2020" name="Stud. Mycol.">
        <title>101 Dothideomycetes genomes: a test case for predicting lifestyles and emergence of pathogens.</title>
        <authorList>
            <person name="Haridas S."/>
            <person name="Albert R."/>
            <person name="Binder M."/>
            <person name="Bloem J."/>
            <person name="Labutti K."/>
            <person name="Salamov A."/>
            <person name="Andreopoulos B."/>
            <person name="Baker S."/>
            <person name="Barry K."/>
            <person name="Bills G."/>
            <person name="Bluhm B."/>
            <person name="Cannon C."/>
            <person name="Castanera R."/>
            <person name="Culley D."/>
            <person name="Daum C."/>
            <person name="Ezra D."/>
            <person name="Gonzalez J."/>
            <person name="Henrissat B."/>
            <person name="Kuo A."/>
            <person name="Liang C."/>
            <person name="Lipzen A."/>
            <person name="Lutzoni F."/>
            <person name="Magnuson J."/>
            <person name="Mondo S."/>
            <person name="Nolan M."/>
            <person name="Ohm R."/>
            <person name="Pangilinan J."/>
            <person name="Park H.-J."/>
            <person name="Ramirez L."/>
            <person name="Alfaro M."/>
            <person name="Sun H."/>
            <person name="Tritt A."/>
            <person name="Yoshinaga Y."/>
            <person name="Zwiers L.-H."/>
            <person name="Turgeon B."/>
            <person name="Goodwin S."/>
            <person name="Spatafora J."/>
            <person name="Crous P."/>
            <person name="Grigoriev I."/>
        </authorList>
    </citation>
    <scope>NUCLEOTIDE SEQUENCE</scope>
    <source>
        <strain evidence="3">CBS 113389</strain>
    </source>
</reference>
<dbReference type="RefSeq" id="XP_033594504.1">
    <property type="nucleotide sequence ID" value="XM_033730135.1"/>
</dbReference>
<feature type="signal peptide" evidence="2">
    <location>
        <begin position="1"/>
        <end position="23"/>
    </location>
</feature>
<accession>A0A6A6Q6J8</accession>
<feature type="transmembrane region" description="Helical" evidence="1">
    <location>
        <begin position="98"/>
        <end position="116"/>
    </location>
</feature>
<dbReference type="Proteomes" id="UP000799767">
    <property type="component" value="Unassembled WGS sequence"/>
</dbReference>
<dbReference type="EMBL" id="MU001631">
    <property type="protein sequence ID" value="KAF2487935.1"/>
    <property type="molecule type" value="Genomic_DNA"/>
</dbReference>
<gene>
    <name evidence="3" type="ORF">BDY17DRAFT_21222</name>
</gene>
<name>A0A6A6Q6J8_9PEZI</name>
<evidence type="ECO:0000313" key="3">
    <source>
        <dbReference type="EMBL" id="KAF2487935.1"/>
    </source>
</evidence>
<evidence type="ECO:0000256" key="1">
    <source>
        <dbReference type="SAM" id="Phobius"/>
    </source>
</evidence>
<dbReference type="OrthoDB" id="2142503at2759"/>
<keyword evidence="2" id="KW-0732">Signal</keyword>
<feature type="chain" id="PRO_5025648994" evidence="2">
    <location>
        <begin position="24"/>
        <end position="141"/>
    </location>
</feature>